<keyword evidence="2" id="KW-0564">Palmitate</keyword>
<keyword evidence="2" id="KW-0449">Lipoprotein</keyword>
<dbReference type="Proteomes" id="UP000190774">
    <property type="component" value="Unassembled WGS sequence"/>
</dbReference>
<feature type="chain" id="PRO_5011809004" evidence="2">
    <location>
        <begin position="19"/>
        <end position="465"/>
    </location>
</feature>
<feature type="signal peptide" evidence="2">
    <location>
        <begin position="1"/>
        <end position="18"/>
    </location>
</feature>
<dbReference type="Gene3D" id="2.20.200.10">
    <property type="entry name" value="Outer membrane efflux proteins (OEP)"/>
    <property type="match status" value="1"/>
</dbReference>
<dbReference type="EMBL" id="FUYE01000017">
    <property type="protein sequence ID" value="SKB04907.1"/>
    <property type="molecule type" value="Genomic_DNA"/>
</dbReference>
<dbReference type="GO" id="GO:0005886">
    <property type="term" value="C:plasma membrane"/>
    <property type="evidence" value="ECO:0007669"/>
    <property type="project" value="UniProtKB-SubCell"/>
</dbReference>
<dbReference type="InterPro" id="IPR003423">
    <property type="entry name" value="OMP_efflux"/>
</dbReference>
<keyword evidence="2" id="KW-0732">Signal</keyword>
<sequence>MHSRSLLLISALALSACAVGPNHKTPDVTDITPAQWRWQTAAPRDDHPRGDWWQVFKDSELNRLETLAVHNSPSLQAAIARVDQARAGARISTAPWSPDIRLNGDASREQTSGNLPTPVPVDIPRGRINSFSTMIDLSYEIDFWGKVRRQVESARATADSASANYYNALLTLTGDVAAQYFLLRSSDAELDALRRTISLREKFKNLLQDKFQAGAIPETDLARAVTELATAKAELADVKRQRQEASDTLALLCGQPASSFTLSERPIVAKAPPTIPAGVPASAIERRPDVAAAERIVKARNADIGVATADYFPAVKLTASGGYLTKDIDTLFGADSRVWSIGPSVSLPITALSVIRFNVKRQKALREEAIADYRQTVLSAIRDVETSLAQTRYLKEQAAAVSEAHTAATKATDLIRESYERGSLSYFELLDAERTRLQTERQTAQIAAQRHLATVRLIKALGGGW</sequence>
<dbReference type="AlphaFoldDB" id="A0A1T4YSR3"/>
<reference evidence="6" key="1">
    <citation type="submission" date="2017-02" db="EMBL/GenBank/DDBJ databases">
        <authorList>
            <person name="Varghese N."/>
            <person name="Submissions S."/>
        </authorList>
    </citation>
    <scope>NUCLEOTIDE SEQUENCE [LARGE SCALE GENOMIC DNA]</scope>
    <source>
        <strain evidence="6">ATCC 700200</strain>
    </source>
</reference>
<evidence type="ECO:0000313" key="5">
    <source>
        <dbReference type="EMBL" id="SKB04907.1"/>
    </source>
</evidence>
<organism evidence="5 6">
    <name type="scientific">Prosthecobacter debontii</name>
    <dbReference type="NCBI Taxonomy" id="48467"/>
    <lineage>
        <taxon>Bacteria</taxon>
        <taxon>Pseudomonadati</taxon>
        <taxon>Verrucomicrobiota</taxon>
        <taxon>Verrucomicrobiia</taxon>
        <taxon>Verrucomicrobiales</taxon>
        <taxon>Verrucomicrobiaceae</taxon>
        <taxon>Prosthecobacter</taxon>
    </lineage>
</organism>
<keyword evidence="2" id="KW-0812">Transmembrane</keyword>
<dbReference type="OrthoDB" id="9770517at2"/>
<gene>
    <name evidence="5" type="ORF">SAMN02745166_04145</name>
</gene>
<dbReference type="Gene3D" id="1.20.1600.10">
    <property type="entry name" value="Outer membrane efflux proteins (OEP)"/>
    <property type="match status" value="1"/>
</dbReference>
<dbReference type="RefSeq" id="WP_078815299.1">
    <property type="nucleotide sequence ID" value="NZ_FUYE01000017.1"/>
</dbReference>
<feature type="coiled-coil region" evidence="3">
    <location>
        <begin position="221"/>
        <end position="248"/>
    </location>
</feature>
<dbReference type="STRING" id="48467.SAMN02745166_04145"/>
<dbReference type="GO" id="GO:0015562">
    <property type="term" value="F:efflux transmembrane transporter activity"/>
    <property type="evidence" value="ECO:0007669"/>
    <property type="project" value="InterPro"/>
</dbReference>
<keyword evidence="6" id="KW-1185">Reference proteome</keyword>
<comment type="similarity">
    <text evidence="1 2">Belongs to the outer membrane factor (OMF) (TC 1.B.17) family.</text>
</comment>
<dbReference type="PANTHER" id="PTHR30203:SF33">
    <property type="entry name" value="BLR4455 PROTEIN"/>
    <property type="match status" value="1"/>
</dbReference>
<dbReference type="NCBIfam" id="TIGR01845">
    <property type="entry name" value="outer_NodT"/>
    <property type="match status" value="1"/>
</dbReference>
<dbReference type="SUPFAM" id="SSF56954">
    <property type="entry name" value="Outer membrane efflux proteins (OEP)"/>
    <property type="match status" value="1"/>
</dbReference>
<dbReference type="InterPro" id="IPR010131">
    <property type="entry name" value="MdtP/NodT-like"/>
</dbReference>
<evidence type="ECO:0000256" key="4">
    <source>
        <dbReference type="SAM" id="MobiDB-lite"/>
    </source>
</evidence>
<evidence type="ECO:0000256" key="3">
    <source>
        <dbReference type="SAM" id="Coils"/>
    </source>
</evidence>
<evidence type="ECO:0000256" key="1">
    <source>
        <dbReference type="ARBA" id="ARBA00007613"/>
    </source>
</evidence>
<protein>
    <submittedName>
        <fullName evidence="5">Outer membrane protein, multidrug efflux system</fullName>
    </submittedName>
</protein>
<keyword evidence="2" id="KW-1134">Transmembrane beta strand</keyword>
<keyword evidence="3" id="KW-0175">Coiled coil</keyword>
<name>A0A1T4YSR3_9BACT</name>
<accession>A0A1T4YSR3</accession>
<keyword evidence="2" id="KW-0472">Membrane</keyword>
<proteinExistence type="inferred from homology"/>
<dbReference type="PROSITE" id="PS51257">
    <property type="entry name" value="PROKAR_LIPOPROTEIN"/>
    <property type="match status" value="1"/>
</dbReference>
<dbReference type="PANTHER" id="PTHR30203">
    <property type="entry name" value="OUTER MEMBRANE CATION EFFLUX PROTEIN"/>
    <property type="match status" value="1"/>
</dbReference>
<comment type="subcellular location">
    <subcellularLocation>
        <location evidence="2">Cell membrane</location>
        <topology evidence="2">Lipid-anchor</topology>
    </subcellularLocation>
</comment>
<dbReference type="Pfam" id="PF02321">
    <property type="entry name" value="OEP"/>
    <property type="match status" value="2"/>
</dbReference>
<feature type="region of interest" description="Disordered" evidence="4">
    <location>
        <begin position="100"/>
        <end position="121"/>
    </location>
</feature>
<evidence type="ECO:0000313" key="6">
    <source>
        <dbReference type="Proteomes" id="UP000190774"/>
    </source>
</evidence>
<evidence type="ECO:0000256" key="2">
    <source>
        <dbReference type="RuleBase" id="RU362097"/>
    </source>
</evidence>